<proteinExistence type="predicted"/>
<evidence type="ECO:0000259" key="1">
    <source>
        <dbReference type="Pfam" id="PF03217"/>
    </source>
</evidence>
<dbReference type="InterPro" id="IPR024968">
    <property type="entry name" value="SlpA_C_lactobacillus"/>
</dbReference>
<protein>
    <recommendedName>
        <fullName evidence="1">S-layer protein C-terminal domain-containing protein</fullName>
    </recommendedName>
</protein>
<dbReference type="RefSeq" id="WP_135371175.1">
    <property type="nucleotide sequence ID" value="NZ_RKLY01000002.1"/>
</dbReference>
<reference evidence="2 3" key="1">
    <citation type="submission" date="2018-10" db="EMBL/GenBank/DDBJ databases">
        <title>Lactobacillus sp. R7 and Lactobacillus sp. R19 isolated from fermented mustard green product of Taiwan.</title>
        <authorList>
            <person name="Lin S.-T."/>
        </authorList>
    </citation>
    <scope>NUCLEOTIDE SEQUENCE [LARGE SCALE GENOMIC DNA]</scope>
    <source>
        <strain evidence="2 3">BCRC 81127</strain>
    </source>
</reference>
<gene>
    <name evidence="2" type="ORF">EGT49_01425</name>
</gene>
<dbReference type="Pfam" id="PF03217">
    <property type="entry name" value="SlpA"/>
    <property type="match status" value="1"/>
</dbReference>
<sequence>MKLIQKGLLFASIFTIGAGVSVPTIISNPNIVQAATTKGLKKITTKKIRVKVSKAQLYNQKGKKISRCLTKGTTCKTSEKNTVKGCTYYKVGKDEFVRASSVRSI</sequence>
<accession>A0A4Z0JQ05</accession>
<dbReference type="OrthoDB" id="2326819at2"/>
<dbReference type="AlphaFoldDB" id="A0A4Z0JQ05"/>
<evidence type="ECO:0000313" key="2">
    <source>
        <dbReference type="EMBL" id="TGD25143.1"/>
    </source>
</evidence>
<dbReference type="EMBL" id="RKLY01000002">
    <property type="protein sequence ID" value="TGD25143.1"/>
    <property type="molecule type" value="Genomic_DNA"/>
</dbReference>
<comment type="caution">
    <text evidence="2">The sequence shown here is derived from an EMBL/GenBank/DDBJ whole genome shotgun (WGS) entry which is preliminary data.</text>
</comment>
<keyword evidence="3" id="KW-1185">Reference proteome</keyword>
<dbReference type="Proteomes" id="UP000298021">
    <property type="component" value="Unassembled WGS sequence"/>
</dbReference>
<name>A0A4Z0JQ05_9LACO</name>
<evidence type="ECO:0000313" key="3">
    <source>
        <dbReference type="Proteomes" id="UP000298021"/>
    </source>
</evidence>
<feature type="domain" description="S-layer protein C-terminal" evidence="1">
    <location>
        <begin position="45"/>
        <end position="100"/>
    </location>
</feature>
<organism evidence="2 3">
    <name type="scientific">Companilactobacillus suantsaicola</name>
    <dbReference type="NCBI Taxonomy" id="2487723"/>
    <lineage>
        <taxon>Bacteria</taxon>
        <taxon>Bacillati</taxon>
        <taxon>Bacillota</taxon>
        <taxon>Bacilli</taxon>
        <taxon>Lactobacillales</taxon>
        <taxon>Lactobacillaceae</taxon>
        <taxon>Companilactobacillus</taxon>
    </lineage>
</organism>